<feature type="compositionally biased region" description="Low complexity" evidence="1">
    <location>
        <begin position="967"/>
        <end position="981"/>
    </location>
</feature>
<name>A0AAJ8M7L3_9TREE</name>
<organism evidence="2 3">
    <name type="scientific">Kwoniella bestiolae CBS 10118</name>
    <dbReference type="NCBI Taxonomy" id="1296100"/>
    <lineage>
        <taxon>Eukaryota</taxon>
        <taxon>Fungi</taxon>
        <taxon>Dikarya</taxon>
        <taxon>Basidiomycota</taxon>
        <taxon>Agaricomycotina</taxon>
        <taxon>Tremellomycetes</taxon>
        <taxon>Tremellales</taxon>
        <taxon>Cryptococcaceae</taxon>
        <taxon>Kwoniella</taxon>
    </lineage>
</organism>
<protein>
    <submittedName>
        <fullName evidence="2">Uncharacterized protein</fullName>
    </submittedName>
</protein>
<accession>A0AAJ8M7L3</accession>
<dbReference type="EMBL" id="CP144542">
    <property type="protein sequence ID" value="WVW81341.1"/>
    <property type="molecule type" value="Genomic_DNA"/>
</dbReference>
<keyword evidence="3" id="KW-1185">Reference proteome</keyword>
<evidence type="ECO:0000313" key="2">
    <source>
        <dbReference type="EMBL" id="WVW81341.1"/>
    </source>
</evidence>
<reference evidence="2" key="2">
    <citation type="submission" date="2024-02" db="EMBL/GenBank/DDBJ databases">
        <title>Comparative genomics of Cryptococcus and Kwoniella reveals pathogenesis evolution and contrasting modes of karyotype evolution via chromosome fusion or intercentromeric recombination.</title>
        <authorList>
            <person name="Coelho M.A."/>
            <person name="David-Palma M."/>
            <person name="Shea T."/>
            <person name="Bowers K."/>
            <person name="McGinley-Smith S."/>
            <person name="Mohammad A.W."/>
            <person name="Gnirke A."/>
            <person name="Yurkov A.M."/>
            <person name="Nowrousian M."/>
            <person name="Sun S."/>
            <person name="Cuomo C.A."/>
            <person name="Heitman J."/>
        </authorList>
    </citation>
    <scope>NUCLEOTIDE SEQUENCE</scope>
    <source>
        <strain evidence="2">CBS 10118</strain>
    </source>
</reference>
<feature type="compositionally biased region" description="Low complexity" evidence="1">
    <location>
        <begin position="935"/>
        <end position="951"/>
    </location>
</feature>
<feature type="compositionally biased region" description="Low complexity" evidence="1">
    <location>
        <begin position="449"/>
        <end position="458"/>
    </location>
</feature>
<feature type="compositionally biased region" description="Polar residues" evidence="1">
    <location>
        <begin position="730"/>
        <end position="740"/>
    </location>
</feature>
<feature type="compositionally biased region" description="Polar residues" evidence="1">
    <location>
        <begin position="395"/>
        <end position="404"/>
    </location>
</feature>
<dbReference type="KEGG" id="kbi:30206433"/>
<feature type="region of interest" description="Disordered" evidence="1">
    <location>
        <begin position="384"/>
        <end position="526"/>
    </location>
</feature>
<evidence type="ECO:0000256" key="1">
    <source>
        <dbReference type="SAM" id="MobiDB-lite"/>
    </source>
</evidence>
<feature type="region of interest" description="Disordered" evidence="1">
    <location>
        <begin position="624"/>
        <end position="741"/>
    </location>
</feature>
<evidence type="ECO:0000313" key="3">
    <source>
        <dbReference type="Proteomes" id="UP000092730"/>
    </source>
</evidence>
<dbReference type="AlphaFoldDB" id="A0AAJ8M7L3"/>
<dbReference type="Proteomes" id="UP000092730">
    <property type="component" value="Chromosome 2"/>
</dbReference>
<feature type="region of interest" description="Disordered" evidence="1">
    <location>
        <begin position="859"/>
        <end position="1100"/>
    </location>
</feature>
<dbReference type="RefSeq" id="XP_065725724.1">
    <property type="nucleotide sequence ID" value="XM_065869652.1"/>
</dbReference>
<dbReference type="GeneID" id="30206433"/>
<feature type="compositionally biased region" description="Low complexity" evidence="1">
    <location>
        <begin position="1007"/>
        <end position="1039"/>
    </location>
</feature>
<reference evidence="2" key="1">
    <citation type="submission" date="2013-07" db="EMBL/GenBank/DDBJ databases">
        <authorList>
            <consortium name="The Broad Institute Genome Sequencing Platform"/>
            <person name="Cuomo C."/>
            <person name="Litvintseva A."/>
            <person name="Chen Y."/>
            <person name="Heitman J."/>
            <person name="Sun S."/>
            <person name="Springer D."/>
            <person name="Dromer F."/>
            <person name="Young S.K."/>
            <person name="Zeng Q."/>
            <person name="Gargeya S."/>
            <person name="Fitzgerald M."/>
            <person name="Abouelleil A."/>
            <person name="Alvarado L."/>
            <person name="Berlin A.M."/>
            <person name="Chapman S.B."/>
            <person name="Dewar J."/>
            <person name="Goldberg J."/>
            <person name="Griggs A."/>
            <person name="Gujja S."/>
            <person name="Hansen M."/>
            <person name="Howarth C."/>
            <person name="Imamovic A."/>
            <person name="Larimer J."/>
            <person name="McCowan C."/>
            <person name="Murphy C."/>
            <person name="Pearson M."/>
            <person name="Priest M."/>
            <person name="Roberts A."/>
            <person name="Saif S."/>
            <person name="Shea T."/>
            <person name="Sykes S."/>
            <person name="Wortman J."/>
            <person name="Nusbaum C."/>
            <person name="Birren B."/>
        </authorList>
    </citation>
    <scope>NUCLEOTIDE SEQUENCE</scope>
    <source>
        <strain evidence="2">CBS 10118</strain>
    </source>
</reference>
<feature type="compositionally biased region" description="Acidic residues" evidence="1">
    <location>
        <begin position="992"/>
        <end position="1004"/>
    </location>
</feature>
<gene>
    <name evidence="2" type="ORF">I302_103332</name>
</gene>
<feature type="region of interest" description="Disordered" evidence="1">
    <location>
        <begin position="551"/>
        <end position="584"/>
    </location>
</feature>
<feature type="compositionally biased region" description="Polar residues" evidence="1">
    <location>
        <begin position="551"/>
        <end position="575"/>
    </location>
</feature>
<sequence length="1100" mass="122053">MWLITAIGPVHGQNKFTFALQQGSEYIVGRDESCDIRYESKHVRPREGTLVVDHWDPTQPTKPPSLKWRLEPKKSGAYGTIKTLGLIDLSDIGSIEREDYEITEIKDKQGCYLEEGVNGIELVEGMWFVAEWRDLIIQYDKFKAESDEVNTILRQYCIGWTQSFDTTSRPTIVLSAAYRSNVDCNYAVCFAIRILLPSYLHAIINRLKACWKKMADSQDSFALPDQDAEQFQPDFETTLQATRKDRKAWLPDKSRETMFKGWKIMGLRGRTQSAEKRYLIAMGADYQDMDVLTKPLSTAPDFADRIAPWLSYVDSHGGREQAIVVWFSPVKTDLQKKGIDYTAIVTPTCHRLKLYHSHGGILWASVNMGSVQEYLTQFASNVGQGGNSANKDRISSSVPNTQFTVPDIPHQPQSSQVLPTPGPSQAGASTRPDFIPSTFPDETERGIGRTARSPSAESRPSRLQRRTRQGTSPLLKERTPEPETVATVKKPLRRRAGKPVDFTTTPESPPRSHDNTEDETSQPSQPLFSQASFVQDSLPAFSQVSVVPATQRTQTQSMVPDSIMPSQSLAPGRTSSRLKRRAGGVQPSLIEEIADTSINLEQSLKDEEKAADIRQLYEDTKTGSFAPMSLSSKRPRTATRISDEAESSATVRRREGSAMEVDDDTYGSRGNGRSSRTKRAASEESIVPPPAQRRRARSPSEEEEEVEHRSVPTSRSAKSEHISPVKSTKGKSQVATTSGPSKDEAFLQAIKKSTKARSAVDELDKVFNQLRIPKPNGSSAVVKANEWNASIPDYALLNDFDDDLRGNFIQIVRKDLFRRDKNDQANREVVRVEDGRPNFKKFKKKNIVRREPMQLALAGPTIEDAEMGEPYWPTQTLKPSRGRGRGQATQVEEEDEDMPLLPRSRKRLLGTQVNQDDDEPPSTSRSRQRSRVPDTQPSQSQTQTPRVSTTQRRTRAQSVLSEAESVATTTTTSAARSTRATGGRGKMNEPVVLEDSDEEIDEGLDWGTSTGTGTGPKSRGGRTTTGTATQARTGTGTRTLEGDDPPSTSGRRKTATTQASSIGTRGIGTQASQIGRRRLLPADDDDDIAFKGLGKKRRLG</sequence>
<feature type="compositionally biased region" description="Polar residues" evidence="1">
    <location>
        <begin position="1055"/>
        <end position="1073"/>
    </location>
</feature>
<proteinExistence type="predicted"/>